<evidence type="ECO:0000256" key="1">
    <source>
        <dbReference type="ARBA" id="ARBA00004123"/>
    </source>
</evidence>
<sequence>MPRYSIRKNSHGSWSTAVMEEAARAVKDGEYSVRKAATVFGVPFSSLQRRTSSPEDSPVSSVGRKSVQSPDFEKVLAVRLIYLSSGRFGLTPNSIRK</sequence>
<dbReference type="InterPro" id="IPR009057">
    <property type="entry name" value="Homeodomain-like_sf"/>
</dbReference>
<evidence type="ECO:0000313" key="4">
    <source>
        <dbReference type="Proteomes" id="UP001159363"/>
    </source>
</evidence>
<feature type="domain" description="HTH psq-type" evidence="2">
    <location>
        <begin position="19"/>
        <end position="50"/>
    </location>
</feature>
<name>A0ABQ9HC36_9NEOP</name>
<reference evidence="3 4" key="1">
    <citation type="submission" date="2023-02" db="EMBL/GenBank/DDBJ databases">
        <title>LHISI_Scaffold_Assembly.</title>
        <authorList>
            <person name="Stuart O.P."/>
            <person name="Cleave R."/>
            <person name="Magrath M.J.L."/>
            <person name="Mikheyev A.S."/>
        </authorList>
    </citation>
    <scope>NUCLEOTIDE SEQUENCE [LARGE SCALE GENOMIC DNA]</scope>
    <source>
        <strain evidence="3">Daus_M_001</strain>
        <tissue evidence="3">Leg muscle</tissue>
    </source>
</reference>
<dbReference type="Proteomes" id="UP001159363">
    <property type="component" value="Chromosome 5"/>
</dbReference>
<protein>
    <recommendedName>
        <fullName evidence="2">HTH psq-type domain-containing protein</fullName>
    </recommendedName>
</protein>
<dbReference type="EMBL" id="JARBHB010000006">
    <property type="protein sequence ID" value="KAJ8881751.1"/>
    <property type="molecule type" value="Genomic_DNA"/>
</dbReference>
<proteinExistence type="predicted"/>
<dbReference type="SUPFAM" id="SSF46689">
    <property type="entry name" value="Homeodomain-like"/>
    <property type="match status" value="1"/>
</dbReference>
<evidence type="ECO:0000259" key="2">
    <source>
        <dbReference type="Pfam" id="PF05225"/>
    </source>
</evidence>
<dbReference type="InterPro" id="IPR007889">
    <property type="entry name" value="HTH_Psq"/>
</dbReference>
<dbReference type="Gene3D" id="1.10.10.60">
    <property type="entry name" value="Homeodomain-like"/>
    <property type="match status" value="1"/>
</dbReference>
<keyword evidence="4" id="KW-1185">Reference proteome</keyword>
<gene>
    <name evidence="3" type="ORF">PR048_018237</name>
</gene>
<comment type="subcellular location">
    <subcellularLocation>
        <location evidence="1">Nucleus</location>
    </subcellularLocation>
</comment>
<dbReference type="Pfam" id="PF05225">
    <property type="entry name" value="HTH_psq"/>
    <property type="match status" value="1"/>
</dbReference>
<accession>A0ABQ9HC36</accession>
<comment type="caution">
    <text evidence="3">The sequence shown here is derived from an EMBL/GenBank/DDBJ whole genome shotgun (WGS) entry which is preliminary data.</text>
</comment>
<evidence type="ECO:0000313" key="3">
    <source>
        <dbReference type="EMBL" id="KAJ8881751.1"/>
    </source>
</evidence>
<organism evidence="3 4">
    <name type="scientific">Dryococelus australis</name>
    <dbReference type="NCBI Taxonomy" id="614101"/>
    <lineage>
        <taxon>Eukaryota</taxon>
        <taxon>Metazoa</taxon>
        <taxon>Ecdysozoa</taxon>
        <taxon>Arthropoda</taxon>
        <taxon>Hexapoda</taxon>
        <taxon>Insecta</taxon>
        <taxon>Pterygota</taxon>
        <taxon>Neoptera</taxon>
        <taxon>Polyneoptera</taxon>
        <taxon>Phasmatodea</taxon>
        <taxon>Verophasmatodea</taxon>
        <taxon>Anareolatae</taxon>
        <taxon>Phasmatidae</taxon>
        <taxon>Eurycanthinae</taxon>
        <taxon>Dryococelus</taxon>
    </lineage>
</organism>